<dbReference type="PANTHER" id="PTHR30528">
    <property type="entry name" value="CYTOPLASMIC PROTEIN"/>
    <property type="match status" value="1"/>
</dbReference>
<dbReference type="RefSeq" id="WP_248342434.1">
    <property type="nucleotide sequence ID" value="NZ_AP025592.1"/>
</dbReference>
<accession>A0ABN6NA04</accession>
<dbReference type="Proteomes" id="UP001162734">
    <property type="component" value="Chromosome"/>
</dbReference>
<keyword evidence="2" id="KW-1185">Reference proteome</keyword>
<evidence type="ECO:0008006" key="3">
    <source>
        <dbReference type="Google" id="ProtNLM"/>
    </source>
</evidence>
<dbReference type="InterPro" id="IPR009351">
    <property type="entry name" value="AlkZ-like"/>
</dbReference>
<organism evidence="1 2">
    <name type="scientific">Anaeromyxobacter paludicola</name>
    <dbReference type="NCBI Taxonomy" id="2918171"/>
    <lineage>
        <taxon>Bacteria</taxon>
        <taxon>Pseudomonadati</taxon>
        <taxon>Myxococcota</taxon>
        <taxon>Myxococcia</taxon>
        <taxon>Myxococcales</taxon>
        <taxon>Cystobacterineae</taxon>
        <taxon>Anaeromyxobacteraceae</taxon>
        <taxon>Anaeromyxobacter</taxon>
    </lineage>
</organism>
<name>A0ABN6NA04_9BACT</name>
<proteinExistence type="predicted"/>
<gene>
    <name evidence="1" type="ORF">AMPC_31520</name>
</gene>
<dbReference type="Pfam" id="PF06224">
    <property type="entry name" value="AlkZ-like"/>
    <property type="match status" value="1"/>
</dbReference>
<reference evidence="2" key="1">
    <citation type="journal article" date="2022" name="Int. J. Syst. Evol. Microbiol.">
        <title>Anaeromyxobacter oryzae sp. nov., Anaeromyxobacter diazotrophicus sp. nov. and Anaeromyxobacter paludicola sp. nov., isolated from paddy soils.</title>
        <authorList>
            <person name="Itoh H."/>
            <person name="Xu Z."/>
            <person name="Mise K."/>
            <person name="Masuda Y."/>
            <person name="Ushijima N."/>
            <person name="Hayakawa C."/>
            <person name="Shiratori Y."/>
            <person name="Senoo K."/>
        </authorList>
    </citation>
    <scope>NUCLEOTIDE SEQUENCE [LARGE SCALE GENOMIC DNA]</scope>
    <source>
        <strain evidence="2">Red630</strain>
    </source>
</reference>
<protein>
    <recommendedName>
        <fullName evidence="3">Cytoplasmic protein</fullName>
    </recommendedName>
</protein>
<evidence type="ECO:0000313" key="2">
    <source>
        <dbReference type="Proteomes" id="UP001162734"/>
    </source>
</evidence>
<dbReference type="EMBL" id="AP025592">
    <property type="protein sequence ID" value="BDG10039.1"/>
    <property type="molecule type" value="Genomic_DNA"/>
</dbReference>
<dbReference type="PANTHER" id="PTHR30528:SF0">
    <property type="entry name" value="CYTOPLASMIC PROTEIN"/>
    <property type="match status" value="1"/>
</dbReference>
<evidence type="ECO:0000313" key="1">
    <source>
        <dbReference type="EMBL" id="BDG10039.1"/>
    </source>
</evidence>
<sequence>MRPRLELSVRHARALHLAAQGLLAPPRRRATPEDVRDAVARMELLQLDTIHVVARSPYLVLFSRLGAYEPRWLDELLASGRLFECWAHEACLAPIEEYALHRRFLETRDHWFVNRARRLFREEREAMGALLAHVAEHGPVKAADFKGPEPARSGWWGWKKEKTLLEAWFALGELMVARRVNFHRVYDLRRRVYPAADALELPSASAARRAMVERAVRALGVTQPRWIHDYFRTRPRLGMKELAPLLEDGTLLPVEVEGWAVPGVVHRDHLAAAERIAAGERAATHTTLLSPFDPVVWDRERVAALFGFDYRLECYLPAPKRRYGYYVLPILRRGALVGRLDAKAHRAEGVFEVKALQLEPSVRPSDALARDVAGAIAACARWHGTPEVRLRETVPAAARARLAAALRARRRTG</sequence>